<name>A0A016APB0_BACFG</name>
<protein>
    <submittedName>
        <fullName evidence="1">Uncharacterized protein</fullName>
    </submittedName>
</protein>
<organism evidence="1 2">
    <name type="scientific">Bacteroides fragilis str. 3976T8</name>
    <dbReference type="NCBI Taxonomy" id="1339314"/>
    <lineage>
        <taxon>Bacteria</taxon>
        <taxon>Pseudomonadati</taxon>
        <taxon>Bacteroidota</taxon>
        <taxon>Bacteroidia</taxon>
        <taxon>Bacteroidales</taxon>
        <taxon>Bacteroidaceae</taxon>
        <taxon>Bacteroides</taxon>
    </lineage>
</organism>
<reference evidence="1 2" key="1">
    <citation type="submission" date="2014-02" db="EMBL/GenBank/DDBJ databases">
        <authorList>
            <person name="Sears C."/>
            <person name="Carroll K."/>
            <person name="Sack B.R."/>
            <person name="Qadri F."/>
            <person name="Myers L.L."/>
            <person name="Chung G.-T."/>
            <person name="Escheverria P."/>
            <person name="Fraser C.M."/>
            <person name="Sadzewicz L."/>
            <person name="Shefchek K.A."/>
            <person name="Tallon L."/>
            <person name="Das S.P."/>
            <person name="Daugherty S."/>
            <person name="Mongodin E.F."/>
        </authorList>
    </citation>
    <scope>NUCLEOTIDE SEQUENCE [LARGE SCALE GENOMIC DNA]</scope>
    <source>
        <strain evidence="1 2">3976T8</strain>
    </source>
</reference>
<sequence>MENLSDDKEREQKHSFRPIFKHICWLEAKFPAWRIDRLNCGFFQK</sequence>
<proteinExistence type="predicted"/>
<evidence type="ECO:0000313" key="1">
    <source>
        <dbReference type="EMBL" id="EXZ73235.1"/>
    </source>
</evidence>
<dbReference type="AlphaFoldDB" id="A0A016APB0"/>
<dbReference type="Proteomes" id="UP000020938">
    <property type="component" value="Unassembled WGS sequence"/>
</dbReference>
<dbReference type="PATRIC" id="fig|1339314.3.peg.2551"/>
<comment type="caution">
    <text evidence="1">The sequence shown here is derived from an EMBL/GenBank/DDBJ whole genome shotgun (WGS) entry which is preliminary data.</text>
</comment>
<accession>A0A016APB0</accession>
<dbReference type="EMBL" id="JGDS01000051">
    <property type="protein sequence ID" value="EXZ73235.1"/>
    <property type="molecule type" value="Genomic_DNA"/>
</dbReference>
<evidence type="ECO:0000313" key="2">
    <source>
        <dbReference type="Proteomes" id="UP000020938"/>
    </source>
</evidence>
<gene>
    <name evidence="1" type="ORF">M123_2344</name>
</gene>